<feature type="compositionally biased region" description="Polar residues" evidence="1">
    <location>
        <begin position="321"/>
        <end position="339"/>
    </location>
</feature>
<evidence type="ECO:0000256" key="1">
    <source>
        <dbReference type="SAM" id="MobiDB-lite"/>
    </source>
</evidence>
<dbReference type="EMBL" id="VOIH02000008">
    <property type="protein sequence ID" value="KAF3440161.1"/>
    <property type="molecule type" value="Genomic_DNA"/>
</dbReference>
<keyword evidence="3" id="KW-1185">Reference proteome</keyword>
<comment type="caution">
    <text evidence="2">The sequence shown here is derived from an EMBL/GenBank/DDBJ whole genome shotgun (WGS) entry which is preliminary data.</text>
</comment>
<dbReference type="Proteomes" id="UP000796880">
    <property type="component" value="Unassembled WGS sequence"/>
</dbReference>
<protein>
    <recommendedName>
        <fullName evidence="4">DUF4283 domain-containing protein</fullName>
    </recommendedName>
</protein>
<accession>A0A8K0E4K3</accession>
<dbReference type="OrthoDB" id="1924068at2759"/>
<dbReference type="AlphaFoldDB" id="A0A8K0E4K3"/>
<evidence type="ECO:0000313" key="3">
    <source>
        <dbReference type="Proteomes" id="UP000796880"/>
    </source>
</evidence>
<evidence type="ECO:0008006" key="4">
    <source>
        <dbReference type="Google" id="ProtNLM"/>
    </source>
</evidence>
<feature type="region of interest" description="Disordered" evidence="1">
    <location>
        <begin position="313"/>
        <end position="339"/>
    </location>
</feature>
<gene>
    <name evidence="2" type="ORF">FNV43_RR18440</name>
</gene>
<organism evidence="2 3">
    <name type="scientific">Rhamnella rubrinervis</name>
    <dbReference type="NCBI Taxonomy" id="2594499"/>
    <lineage>
        <taxon>Eukaryota</taxon>
        <taxon>Viridiplantae</taxon>
        <taxon>Streptophyta</taxon>
        <taxon>Embryophyta</taxon>
        <taxon>Tracheophyta</taxon>
        <taxon>Spermatophyta</taxon>
        <taxon>Magnoliopsida</taxon>
        <taxon>eudicotyledons</taxon>
        <taxon>Gunneridae</taxon>
        <taxon>Pentapetalae</taxon>
        <taxon>rosids</taxon>
        <taxon>fabids</taxon>
        <taxon>Rosales</taxon>
        <taxon>Rhamnaceae</taxon>
        <taxon>rhamnoid group</taxon>
        <taxon>Rhamneae</taxon>
        <taxon>Rhamnella</taxon>
    </lineage>
</organism>
<proteinExistence type="predicted"/>
<reference evidence="2" key="1">
    <citation type="submission" date="2020-03" db="EMBL/GenBank/DDBJ databases">
        <title>A high-quality chromosome-level genome assembly of a woody plant with both climbing and erect habits, Rhamnella rubrinervis.</title>
        <authorList>
            <person name="Lu Z."/>
            <person name="Yang Y."/>
            <person name="Zhu X."/>
            <person name="Sun Y."/>
        </authorList>
    </citation>
    <scope>NUCLEOTIDE SEQUENCE</scope>
    <source>
        <strain evidence="2">BYM</strain>
        <tissue evidence="2">Leaf</tissue>
    </source>
</reference>
<name>A0A8K0E4K3_9ROSA</name>
<sequence>MGWSSFSRRLSYRHALGTFVSRAKAGSCKGLFVFTICYKLACQMESLLRRAVEVGSRSSPSCKLEIRCFKRRGVDRSNQSYRNAIVEGQDGYVMAWIRKSRVKTIGFRRASVVSGAPNTFSQSMKSHNVSIRKGKFISIQVDDDAYQERVALSNFDHFAWVLVDIDLSGFIPKKLLLEITDDYIEVDLFFKSFPNFCTACHNVSHSVTKCKLVIGKAPSKIGPHDDEPGNDADDIVEDEWPTLQGVGSLNPFKEFDGPYVGQQSNTMAMIPFVSSDACTAAQRNLDLVPSHPLVSETTEQNLWNLVKPGRPKKGETVRRLQISTTGSTKPFTRVSQYTR</sequence>
<evidence type="ECO:0000313" key="2">
    <source>
        <dbReference type="EMBL" id="KAF3440161.1"/>
    </source>
</evidence>